<feature type="transmembrane region" description="Helical" evidence="4">
    <location>
        <begin position="454"/>
        <end position="475"/>
    </location>
</feature>
<dbReference type="Gene3D" id="1.20.5.1930">
    <property type="match status" value="1"/>
</dbReference>
<keyword evidence="3" id="KW-0902">Two-component regulatory system</keyword>
<evidence type="ECO:0000259" key="5">
    <source>
        <dbReference type="Pfam" id="PF07730"/>
    </source>
</evidence>
<sequence>MQQIVVVMYPARRHLLTFATLGVIALLVGWWFTVALSSGPLDSSASPLKRLSLSALEQRMTALDRQLKFLAQPSMRTGVGAVGYRSIAKHDDHQGEWIQIDWQQDVTINQIVLVPTIWRDTVNGFRADGFPAEFRILVGTAGESKGKVVASYGAADSILPRVAPLVVSFPATEASWMRLEATRLSPRGWDGMYILQLSEIMVFSGQENVALRQSVDVSSEEQRDPRSARHKQHLVDGFVPYLMDAYEGKQSLAFVSEIGVGDSPEIVIDLDQPVPLSRIHMHSTDLSDTVPQSVPEDFGIPRSMLIEGSREPDFSDAVQLCEYHMESVYEVGPIIMRRFPESTCRYVRLIVQDPYVYSGGGKTGSRIGFAEIELFANGQNVSVGKTVRANFNADSPTRKVSALTDGNNLFGEILPIRRWMNELAKRHDLESERPLLRAELNERYQIQKTNLNRLAWLAGLLGFIAVCTILVERIVRQRVIYQTRQRIAADLHDELGANLHAIGLLGDLAQTTTDSPDQLKSLLRRIRDLTERSGAATRYCSNLLEAKGLFGDLMDDMRRTSTRMMADLEHEISFEGEALLRKLKPAVRIDLFLFYKECLVNILRHSGATFVTTHLKADHRELCLTITDNGSGLEHSTGARVPRSLRRRARLLGAQVDARDLENHGTRITLRLRTRKFLS</sequence>
<dbReference type="PATRIC" id="fig|1265738.3.peg.189"/>
<keyword evidence="1" id="KW-0808">Transferase</keyword>
<dbReference type="Gene3D" id="3.30.565.10">
    <property type="entry name" value="Histidine kinase-like ATPase, C-terminal domain"/>
    <property type="match status" value="1"/>
</dbReference>
<feature type="domain" description="Signal transduction histidine kinase subgroup 3 dimerisation and phosphoacceptor" evidence="5">
    <location>
        <begin position="484"/>
        <end position="539"/>
    </location>
</feature>
<reference evidence="6 7" key="1">
    <citation type="journal article" date="2013" name="Mar. Genomics">
        <title>Expression of sulfatases in Rhodopirellula baltica and the diversity of sulfatases in the genus Rhodopirellula.</title>
        <authorList>
            <person name="Wegner C.E."/>
            <person name="Richter-Heitmann T."/>
            <person name="Klindworth A."/>
            <person name="Klockow C."/>
            <person name="Richter M."/>
            <person name="Achstetter T."/>
            <person name="Glockner F.O."/>
            <person name="Harder J."/>
        </authorList>
    </citation>
    <scope>NUCLEOTIDE SEQUENCE [LARGE SCALE GENOMIC DNA]</scope>
    <source>
        <strain evidence="6 7">SM1</strain>
    </source>
</reference>
<dbReference type="InterPro" id="IPR011712">
    <property type="entry name" value="Sig_transdc_His_kin_sub3_dim/P"/>
</dbReference>
<dbReference type="GO" id="GO:0000155">
    <property type="term" value="F:phosphorelay sensor kinase activity"/>
    <property type="evidence" value="ECO:0007669"/>
    <property type="project" value="InterPro"/>
</dbReference>
<evidence type="ECO:0000313" key="7">
    <source>
        <dbReference type="Proteomes" id="UP000011991"/>
    </source>
</evidence>
<keyword evidence="2 6" id="KW-0418">Kinase</keyword>
<evidence type="ECO:0000256" key="1">
    <source>
        <dbReference type="ARBA" id="ARBA00022679"/>
    </source>
</evidence>
<dbReference type="EMBL" id="ANOG01000025">
    <property type="protein sequence ID" value="EMI22850.1"/>
    <property type="molecule type" value="Genomic_DNA"/>
</dbReference>
<keyword evidence="7" id="KW-1185">Reference proteome</keyword>
<proteinExistence type="predicted"/>
<keyword evidence="4" id="KW-0472">Membrane</keyword>
<dbReference type="Gene3D" id="2.60.120.260">
    <property type="entry name" value="Galactose-binding domain-like"/>
    <property type="match status" value="1"/>
</dbReference>
<protein>
    <submittedName>
        <fullName evidence="6">Signal transduction histidine kinase</fullName>
    </submittedName>
</protein>
<dbReference type="GO" id="GO:0046983">
    <property type="term" value="F:protein dimerization activity"/>
    <property type="evidence" value="ECO:0007669"/>
    <property type="project" value="InterPro"/>
</dbReference>
<dbReference type="InterPro" id="IPR008979">
    <property type="entry name" value="Galactose-bd-like_sf"/>
</dbReference>
<organism evidence="6 7">
    <name type="scientific">Rhodopirellula maiorica SM1</name>
    <dbReference type="NCBI Taxonomy" id="1265738"/>
    <lineage>
        <taxon>Bacteria</taxon>
        <taxon>Pseudomonadati</taxon>
        <taxon>Planctomycetota</taxon>
        <taxon>Planctomycetia</taxon>
        <taxon>Pirellulales</taxon>
        <taxon>Pirellulaceae</taxon>
        <taxon>Novipirellula</taxon>
    </lineage>
</organism>
<comment type="caution">
    <text evidence="6">The sequence shown here is derived from an EMBL/GenBank/DDBJ whole genome shotgun (WGS) entry which is preliminary data.</text>
</comment>
<evidence type="ECO:0000313" key="6">
    <source>
        <dbReference type="EMBL" id="EMI22850.1"/>
    </source>
</evidence>
<name>M5RU91_9BACT</name>
<keyword evidence="4" id="KW-1133">Transmembrane helix</keyword>
<dbReference type="SUPFAM" id="SSF49785">
    <property type="entry name" value="Galactose-binding domain-like"/>
    <property type="match status" value="1"/>
</dbReference>
<dbReference type="PANTHER" id="PTHR24421">
    <property type="entry name" value="NITRATE/NITRITE SENSOR PROTEIN NARX-RELATED"/>
    <property type="match status" value="1"/>
</dbReference>
<accession>M5RU91</accession>
<dbReference type="Pfam" id="PF07730">
    <property type="entry name" value="HisKA_3"/>
    <property type="match status" value="1"/>
</dbReference>
<evidence type="ECO:0000256" key="2">
    <source>
        <dbReference type="ARBA" id="ARBA00022777"/>
    </source>
</evidence>
<evidence type="ECO:0000256" key="4">
    <source>
        <dbReference type="SAM" id="Phobius"/>
    </source>
</evidence>
<dbReference type="SUPFAM" id="SSF55874">
    <property type="entry name" value="ATPase domain of HSP90 chaperone/DNA topoisomerase II/histidine kinase"/>
    <property type="match status" value="1"/>
</dbReference>
<gene>
    <name evidence="6" type="ORF">RMSM_00180</name>
</gene>
<dbReference type="InterPro" id="IPR050482">
    <property type="entry name" value="Sensor_HK_TwoCompSys"/>
</dbReference>
<dbReference type="AlphaFoldDB" id="M5RU91"/>
<evidence type="ECO:0000256" key="3">
    <source>
        <dbReference type="ARBA" id="ARBA00023012"/>
    </source>
</evidence>
<keyword evidence="4" id="KW-0812">Transmembrane</keyword>
<dbReference type="InterPro" id="IPR036890">
    <property type="entry name" value="HATPase_C_sf"/>
</dbReference>
<dbReference type="GO" id="GO:0016020">
    <property type="term" value="C:membrane"/>
    <property type="evidence" value="ECO:0007669"/>
    <property type="project" value="InterPro"/>
</dbReference>
<dbReference type="Proteomes" id="UP000011991">
    <property type="component" value="Unassembled WGS sequence"/>
</dbReference>